<dbReference type="GO" id="GO:0016301">
    <property type="term" value="F:kinase activity"/>
    <property type="evidence" value="ECO:0007669"/>
    <property type="project" value="UniProtKB-KW"/>
</dbReference>
<feature type="compositionally biased region" description="Low complexity" evidence="7">
    <location>
        <begin position="434"/>
        <end position="443"/>
    </location>
</feature>
<feature type="compositionally biased region" description="Acidic residues" evidence="7">
    <location>
        <begin position="108"/>
        <end position="129"/>
    </location>
</feature>
<evidence type="ECO:0000259" key="8">
    <source>
        <dbReference type="PROSITE" id="PS01179"/>
    </source>
</evidence>
<dbReference type="SMART" id="SM00326">
    <property type="entry name" value="SH3"/>
    <property type="match status" value="1"/>
</dbReference>
<feature type="compositionally biased region" description="Basic and acidic residues" evidence="7">
    <location>
        <begin position="358"/>
        <end position="372"/>
    </location>
</feature>
<dbReference type="PANTHER" id="PTHR47437">
    <property type="entry name" value="JNK-INTERACTING PROTEIN 1-LIKE PROTEIN"/>
    <property type="match status" value="1"/>
</dbReference>
<feature type="region of interest" description="Disordered" evidence="7">
    <location>
        <begin position="754"/>
        <end position="773"/>
    </location>
</feature>
<dbReference type="Gene3D" id="2.30.29.30">
    <property type="entry name" value="Pleckstrin-homology domain (PH domain)/Phosphotyrosine-binding domain (PTB)"/>
    <property type="match status" value="1"/>
</dbReference>
<feature type="domain" description="SH3" evidence="9">
    <location>
        <begin position="960"/>
        <end position="1021"/>
    </location>
</feature>
<dbReference type="Proteomes" id="UP001474421">
    <property type="component" value="Unassembled WGS sequence"/>
</dbReference>
<evidence type="ECO:0000256" key="1">
    <source>
        <dbReference type="ARBA" id="ARBA00004496"/>
    </source>
</evidence>
<feature type="compositionally biased region" description="Acidic residues" evidence="7">
    <location>
        <begin position="57"/>
        <end position="71"/>
    </location>
</feature>
<dbReference type="PROSITE" id="PS01179">
    <property type="entry name" value="PID"/>
    <property type="match status" value="1"/>
</dbReference>
<accession>A0AAW1BGC0</accession>
<evidence type="ECO:0000313" key="10">
    <source>
        <dbReference type="EMBL" id="KAK9400392.1"/>
    </source>
</evidence>
<evidence type="ECO:0000313" key="11">
    <source>
        <dbReference type="Proteomes" id="UP001474421"/>
    </source>
</evidence>
<feature type="region of interest" description="Disordered" evidence="7">
    <location>
        <begin position="594"/>
        <end position="623"/>
    </location>
</feature>
<evidence type="ECO:0000256" key="6">
    <source>
        <dbReference type="PROSITE-ProRule" id="PRU00192"/>
    </source>
</evidence>
<evidence type="ECO:0000256" key="2">
    <source>
        <dbReference type="ARBA" id="ARBA00009866"/>
    </source>
</evidence>
<evidence type="ECO:0000256" key="7">
    <source>
        <dbReference type="SAM" id="MobiDB-lite"/>
    </source>
</evidence>
<dbReference type="InterPro" id="IPR006020">
    <property type="entry name" value="PTB/PI_dom"/>
</dbReference>
<dbReference type="CDD" id="cd01212">
    <property type="entry name" value="PTB_JIP"/>
    <property type="match status" value="1"/>
</dbReference>
<dbReference type="EMBL" id="JAOTOJ010000006">
    <property type="protein sequence ID" value="KAK9400392.1"/>
    <property type="molecule type" value="Genomic_DNA"/>
</dbReference>
<feature type="compositionally biased region" description="Acidic residues" evidence="7">
    <location>
        <begin position="596"/>
        <end position="621"/>
    </location>
</feature>
<dbReference type="GO" id="GO:0046328">
    <property type="term" value="P:regulation of JNK cascade"/>
    <property type="evidence" value="ECO:0007669"/>
    <property type="project" value="InterPro"/>
</dbReference>
<comment type="similarity">
    <text evidence="2">Belongs to the JIP scaffold family.</text>
</comment>
<feature type="compositionally biased region" description="Low complexity" evidence="7">
    <location>
        <begin position="387"/>
        <end position="413"/>
    </location>
</feature>
<dbReference type="AlphaFoldDB" id="A0AAW1BGC0"/>
<feature type="region of interest" description="Disordered" evidence="7">
    <location>
        <begin position="896"/>
        <end position="922"/>
    </location>
</feature>
<keyword evidence="10" id="KW-0418">Kinase</keyword>
<feature type="region of interest" description="Disordered" evidence="7">
    <location>
        <begin position="328"/>
        <end position="509"/>
    </location>
</feature>
<dbReference type="InterPro" id="IPR011993">
    <property type="entry name" value="PH-like_dom_sf"/>
</dbReference>
<comment type="subcellular location">
    <subcellularLocation>
        <location evidence="1">Cytoplasm</location>
    </subcellularLocation>
</comment>
<evidence type="ECO:0000259" key="9">
    <source>
        <dbReference type="PROSITE" id="PS50002"/>
    </source>
</evidence>
<dbReference type="SMART" id="SM00462">
    <property type="entry name" value="PTB"/>
    <property type="match status" value="1"/>
</dbReference>
<dbReference type="FunFam" id="2.30.30.40:FF:000032">
    <property type="entry name" value="Putative C-Jun-amino-terminal kinase-interacting protein 2"/>
    <property type="match status" value="1"/>
</dbReference>
<evidence type="ECO:0000256" key="5">
    <source>
        <dbReference type="ARBA" id="ARBA00022553"/>
    </source>
</evidence>
<name>A0AAW1BGC0_CROAD</name>
<sequence length="1184" mass="127974">MPRESFCSSKRDSGVPPRGGRGRRTGLPPPPSATGSAAAIKANCKKESKGPPPQDISLEEFDDEDLSEITDDCGIGLNYDSDHNEKDCLGLGRGEQPHPICTFQEDFQEFEMIDDNEEEEEEEEEEGLEEAPPSPSGLLIPSPSPEDTQKIRPTTLNLTVTSTQDSLNNNSGGCNMAPPLQRATWQETLLHSSSFSSSSSSSVSHAERPSPLHACLQDGPCKDVQSSKGPALSQAPCKPPLFDAEGNSQGLQRGLPGGEDYNMNVVSSDANPQPPSVLTSAASGKPPEARSSPPPLSSASQPHRCSPHRSPATESYCAQFQRDAVACQEKEERAGLAGDPAGHRSPVGGLRAPLSQDEPAKRPGDGTPRETHSLVSHASPVREVAAPLSSEGEGTLGGLPSASSDTTSPSSDPGIEADLTSRTSKAFHPCIQHSGDLSSPSSDSDVEGEIEAAFASSGSRLASNMISSISETELDLSSESSSGRSSHLTNSIEEASSPGSEADLEADLEAPGVMGLKGALLLGAKKEEEGTQLPADESLAPLKIEELYEDPSVPIDQAELPPSGCLELEINPDHSLESLRRSFYLPVGRQLLRDGTEEEGNSEYDSESDSESEPDLSEDSDSPWLLSNLVNKMISEGSYPIKCADECFPAAHSLSDTISPASDLEPELPSEALNDAQPCSQQSIELVDMETLRCSLQGAEEAKPLEAQAAVGKGPQAGNRGPYLLMSNSTNDVIAPVFPGRPYSGCCVNPVAPKTFPPREPPGKEEEEEKEKDCAIDGDLDSGILEDNDMIDDIRLEPKEGLDVSTAKTNRCFSLSYSPEEDGVPCLGSLKGSPFAEELSLPPPAMMLDDSLAYDSVKYTLVVDENTQLELVSLKRCTSVLSDDSELLRACDATDPEDAASDFGEGLVAPDGRSSSSEDSSPEADLHFSKKFLNVFVNSTSRSSSTESFGLFSCMVNGEEREQTHRAVFRFIPRHEDELELDVDDPILVELEEDDYWYRGYNMRTGERGIFPAFYAHEVVSQARDVAGLKRNPCWVEHFNVQFLGSVEVPYHQGNGILCAAMQKIATTRKLTVHLRPPATCDLEISLQGIKLILTVNEYSQDEELERCSHFFQMKNVSFCGCHPRNSCYFGFITKHPVLSRFACHVFVSQESMRPVAECVGRAFQEYYQEHLEFACPTEDIYLE</sequence>
<keyword evidence="10" id="KW-0808">Transferase</keyword>
<dbReference type="PROSITE" id="PS50002">
    <property type="entry name" value="SH3"/>
    <property type="match status" value="1"/>
</dbReference>
<dbReference type="PANTHER" id="PTHR47437:SF2">
    <property type="entry name" value="C-JUN-AMINO-TERMINAL KINASE-INTERACTING PROTEIN 2"/>
    <property type="match status" value="1"/>
</dbReference>
<protein>
    <submittedName>
        <fullName evidence="10">C-Jun-amino-terminal kinase-interacting protein 2</fullName>
    </submittedName>
</protein>
<comment type="caution">
    <text evidence="10">The sequence shown here is derived from an EMBL/GenBank/DDBJ whole genome shotgun (WGS) entry which is preliminary data.</text>
</comment>
<dbReference type="FunFam" id="2.30.29.30:FF:000108">
    <property type="entry name" value="C-Jun-amino-terminal kinase-interacting protein 1 isoform X2"/>
    <property type="match status" value="1"/>
</dbReference>
<reference evidence="10 11" key="1">
    <citation type="journal article" date="2024" name="Proc. Natl. Acad. Sci. U.S.A.">
        <title>The genetic regulatory architecture and epigenomic basis for age-related changes in rattlesnake venom.</title>
        <authorList>
            <person name="Hogan M.P."/>
            <person name="Holding M.L."/>
            <person name="Nystrom G.S."/>
            <person name="Colston T.J."/>
            <person name="Bartlett D.A."/>
            <person name="Mason A.J."/>
            <person name="Ellsworth S.A."/>
            <person name="Rautsaw R.M."/>
            <person name="Lawrence K.C."/>
            <person name="Strickland J.L."/>
            <person name="He B."/>
            <person name="Fraser P."/>
            <person name="Margres M.J."/>
            <person name="Gilbert D.M."/>
            <person name="Gibbs H.L."/>
            <person name="Parkinson C.L."/>
            <person name="Rokyta D.R."/>
        </authorList>
    </citation>
    <scope>NUCLEOTIDE SEQUENCE [LARGE SCALE GENOMIC DNA]</scope>
    <source>
        <strain evidence="10">DRR0105</strain>
    </source>
</reference>
<keyword evidence="3 6" id="KW-0728">SH3 domain</keyword>
<keyword evidence="11" id="KW-1185">Reference proteome</keyword>
<dbReference type="GO" id="GO:0005737">
    <property type="term" value="C:cytoplasm"/>
    <property type="evidence" value="ECO:0007669"/>
    <property type="project" value="UniProtKB-SubCell"/>
</dbReference>
<proteinExistence type="inferred from homology"/>
<dbReference type="GO" id="GO:0005078">
    <property type="term" value="F:MAP-kinase scaffold activity"/>
    <property type="evidence" value="ECO:0007669"/>
    <property type="project" value="TreeGrafter"/>
</dbReference>
<dbReference type="SUPFAM" id="SSF50729">
    <property type="entry name" value="PH domain-like"/>
    <property type="match status" value="1"/>
</dbReference>
<dbReference type="InterPro" id="IPR035637">
    <property type="entry name" value="JIP2_SH3"/>
</dbReference>
<evidence type="ECO:0000256" key="3">
    <source>
        <dbReference type="ARBA" id="ARBA00022443"/>
    </source>
</evidence>
<dbReference type="InterPro" id="IPR001452">
    <property type="entry name" value="SH3_domain"/>
</dbReference>
<feature type="compositionally biased region" description="Basic and acidic residues" evidence="7">
    <location>
        <begin position="1"/>
        <end position="13"/>
    </location>
</feature>
<keyword evidence="5" id="KW-0597">Phosphoprotein</keyword>
<feature type="domain" description="PID" evidence="8">
    <location>
        <begin position="1039"/>
        <end position="1173"/>
    </location>
</feature>
<feature type="region of interest" description="Disordered" evidence="7">
    <location>
        <begin position="108"/>
        <end position="316"/>
    </location>
</feature>
<dbReference type="InterPro" id="IPR047178">
    <property type="entry name" value="JIP1_scaffold"/>
</dbReference>
<feature type="region of interest" description="Disordered" evidence="7">
    <location>
        <begin position="1"/>
        <end position="91"/>
    </location>
</feature>
<feature type="compositionally biased region" description="Polar residues" evidence="7">
    <location>
        <begin position="264"/>
        <end position="282"/>
    </location>
</feature>
<feature type="compositionally biased region" description="Polar residues" evidence="7">
    <location>
        <begin position="489"/>
        <end position="499"/>
    </location>
</feature>
<evidence type="ECO:0000256" key="4">
    <source>
        <dbReference type="ARBA" id="ARBA00022490"/>
    </source>
</evidence>
<dbReference type="Pfam" id="PF00640">
    <property type="entry name" value="PID"/>
    <property type="match status" value="1"/>
</dbReference>
<dbReference type="GO" id="GO:0008432">
    <property type="term" value="F:JUN kinase binding"/>
    <property type="evidence" value="ECO:0007669"/>
    <property type="project" value="TreeGrafter"/>
</dbReference>
<feature type="compositionally biased region" description="Low complexity" evidence="7">
    <location>
        <begin position="467"/>
        <end position="488"/>
    </location>
</feature>
<feature type="compositionally biased region" description="Polar residues" evidence="7">
    <location>
        <begin position="456"/>
        <end position="466"/>
    </location>
</feature>
<feature type="compositionally biased region" description="Polar residues" evidence="7">
    <location>
        <begin position="151"/>
        <end position="173"/>
    </location>
</feature>
<dbReference type="GO" id="GO:0007254">
    <property type="term" value="P:JNK cascade"/>
    <property type="evidence" value="ECO:0007669"/>
    <property type="project" value="TreeGrafter"/>
</dbReference>
<keyword evidence="4" id="KW-0963">Cytoplasm</keyword>
<organism evidence="10 11">
    <name type="scientific">Crotalus adamanteus</name>
    <name type="common">Eastern diamondback rattlesnake</name>
    <dbReference type="NCBI Taxonomy" id="8729"/>
    <lineage>
        <taxon>Eukaryota</taxon>
        <taxon>Metazoa</taxon>
        <taxon>Chordata</taxon>
        <taxon>Craniata</taxon>
        <taxon>Vertebrata</taxon>
        <taxon>Euteleostomi</taxon>
        <taxon>Lepidosauria</taxon>
        <taxon>Squamata</taxon>
        <taxon>Bifurcata</taxon>
        <taxon>Unidentata</taxon>
        <taxon>Episquamata</taxon>
        <taxon>Toxicofera</taxon>
        <taxon>Serpentes</taxon>
        <taxon>Colubroidea</taxon>
        <taxon>Viperidae</taxon>
        <taxon>Crotalinae</taxon>
        <taxon>Crotalus</taxon>
    </lineage>
</organism>
<gene>
    <name evidence="10" type="ORF">NXF25_013411</name>
</gene>
<dbReference type="Gene3D" id="2.30.30.40">
    <property type="entry name" value="SH3 Domains"/>
    <property type="match status" value="1"/>
</dbReference>
<dbReference type="CDD" id="cd11942">
    <property type="entry name" value="SH3_JIP2"/>
    <property type="match status" value="1"/>
</dbReference>
<feature type="compositionally biased region" description="Low complexity" evidence="7">
    <location>
        <begin position="192"/>
        <end position="204"/>
    </location>
</feature>
<dbReference type="Pfam" id="PF14604">
    <property type="entry name" value="SH3_9"/>
    <property type="match status" value="1"/>
</dbReference>